<evidence type="ECO:0000313" key="6">
    <source>
        <dbReference type="Proteomes" id="UP000767327"/>
    </source>
</evidence>
<keyword evidence="3" id="KW-0804">Transcription</keyword>
<dbReference type="EMBL" id="JAAXZR010000028">
    <property type="protein sequence ID" value="NLT80476.1"/>
    <property type="molecule type" value="Genomic_DNA"/>
</dbReference>
<dbReference type="PROSITE" id="PS00356">
    <property type="entry name" value="HTH_LACI_1"/>
    <property type="match status" value="1"/>
</dbReference>
<feature type="domain" description="HTH lacI-type" evidence="4">
    <location>
        <begin position="4"/>
        <end position="58"/>
    </location>
</feature>
<evidence type="ECO:0000256" key="3">
    <source>
        <dbReference type="ARBA" id="ARBA00023163"/>
    </source>
</evidence>
<dbReference type="SUPFAM" id="SSF53822">
    <property type="entry name" value="Periplasmic binding protein-like I"/>
    <property type="match status" value="1"/>
</dbReference>
<dbReference type="Pfam" id="PF13377">
    <property type="entry name" value="Peripla_BP_3"/>
    <property type="match status" value="1"/>
</dbReference>
<dbReference type="AlphaFoldDB" id="A0A971D1B1"/>
<accession>A0A971D1B1</accession>
<evidence type="ECO:0000256" key="1">
    <source>
        <dbReference type="ARBA" id="ARBA00023015"/>
    </source>
</evidence>
<evidence type="ECO:0000259" key="4">
    <source>
        <dbReference type="PROSITE" id="PS50932"/>
    </source>
</evidence>
<name>A0A971D1B1_9BIFI</name>
<evidence type="ECO:0000256" key="2">
    <source>
        <dbReference type="ARBA" id="ARBA00023125"/>
    </source>
</evidence>
<dbReference type="InterPro" id="IPR000843">
    <property type="entry name" value="HTH_LacI"/>
</dbReference>
<organism evidence="5 6">
    <name type="scientific">Bifidobacterium crudilactis</name>
    <dbReference type="NCBI Taxonomy" id="327277"/>
    <lineage>
        <taxon>Bacteria</taxon>
        <taxon>Bacillati</taxon>
        <taxon>Actinomycetota</taxon>
        <taxon>Actinomycetes</taxon>
        <taxon>Bifidobacteriales</taxon>
        <taxon>Bifidobacteriaceae</taxon>
        <taxon>Bifidobacterium</taxon>
    </lineage>
</organism>
<dbReference type="PANTHER" id="PTHR30146">
    <property type="entry name" value="LACI-RELATED TRANSCRIPTIONAL REPRESSOR"/>
    <property type="match status" value="1"/>
</dbReference>
<dbReference type="PROSITE" id="PS50932">
    <property type="entry name" value="HTH_LACI_2"/>
    <property type="match status" value="1"/>
</dbReference>
<dbReference type="RefSeq" id="WP_273174697.1">
    <property type="nucleotide sequence ID" value="NZ_JAAXZR010000028.1"/>
</dbReference>
<protein>
    <submittedName>
        <fullName evidence="5">LacI family transcriptional regulator</fullName>
    </submittedName>
</protein>
<dbReference type="SMART" id="SM00354">
    <property type="entry name" value="HTH_LACI"/>
    <property type="match status" value="1"/>
</dbReference>
<keyword evidence="2" id="KW-0238">DNA-binding</keyword>
<dbReference type="Proteomes" id="UP000767327">
    <property type="component" value="Unassembled WGS sequence"/>
</dbReference>
<proteinExistence type="predicted"/>
<dbReference type="Pfam" id="PF00356">
    <property type="entry name" value="LacI"/>
    <property type="match status" value="1"/>
</dbReference>
<keyword evidence="1" id="KW-0805">Transcription regulation</keyword>
<sequence>MGYVTIKDVAMEAGVSVPAVSQVINGKGRLSEATRLRVTEAIRKLNYIPNSAARSMRSSESKTIGLLVPDIGNSYFASLISAVNEVLAKDGYACLIGSSAESLEGQDKFLRSLLSQRIDGSIIVPQGQASPGLERFLATDLPVVFLDRSLTGMERAEMSVPVIDSDPYPGMRAAIQTAHELGHRSIGFVSGPVRESPNLKEREDAFRATATKELGASGGVVAGATDAVQAVDELMALGIRTFIFGYSPDALAAIRLFRDRSLIIGKDVSLMSFDDIPLFELATPAISVISQQVTVMGHKGAKALLALMKAHQSQQAIPHMENSVRIPTQYIHRQSLVNAAH</sequence>
<dbReference type="GO" id="GO:0000976">
    <property type="term" value="F:transcription cis-regulatory region binding"/>
    <property type="evidence" value="ECO:0007669"/>
    <property type="project" value="TreeGrafter"/>
</dbReference>
<evidence type="ECO:0000313" key="5">
    <source>
        <dbReference type="EMBL" id="NLT80476.1"/>
    </source>
</evidence>
<dbReference type="InterPro" id="IPR046335">
    <property type="entry name" value="LacI/GalR-like_sensor"/>
</dbReference>
<comment type="caution">
    <text evidence="5">The sequence shown here is derived from an EMBL/GenBank/DDBJ whole genome shotgun (WGS) entry which is preliminary data.</text>
</comment>
<dbReference type="SUPFAM" id="SSF47413">
    <property type="entry name" value="lambda repressor-like DNA-binding domains"/>
    <property type="match status" value="1"/>
</dbReference>
<dbReference type="InterPro" id="IPR028082">
    <property type="entry name" value="Peripla_BP_I"/>
</dbReference>
<dbReference type="PANTHER" id="PTHR30146:SF109">
    <property type="entry name" value="HTH-TYPE TRANSCRIPTIONAL REGULATOR GALS"/>
    <property type="match status" value="1"/>
</dbReference>
<dbReference type="Gene3D" id="3.40.50.2300">
    <property type="match status" value="2"/>
</dbReference>
<dbReference type="InterPro" id="IPR010982">
    <property type="entry name" value="Lambda_DNA-bd_dom_sf"/>
</dbReference>
<dbReference type="Gene3D" id="1.10.260.40">
    <property type="entry name" value="lambda repressor-like DNA-binding domains"/>
    <property type="match status" value="1"/>
</dbReference>
<dbReference type="CDD" id="cd01392">
    <property type="entry name" value="HTH_LacI"/>
    <property type="match status" value="1"/>
</dbReference>
<reference evidence="5" key="1">
    <citation type="journal article" date="2020" name="Biotechnol. Biofuels">
        <title>New insights from the biogas microbiome by comprehensive genome-resolved metagenomics of nearly 1600 species originating from multiple anaerobic digesters.</title>
        <authorList>
            <person name="Campanaro S."/>
            <person name="Treu L."/>
            <person name="Rodriguez-R L.M."/>
            <person name="Kovalovszki A."/>
            <person name="Ziels R.M."/>
            <person name="Maus I."/>
            <person name="Zhu X."/>
            <person name="Kougias P.G."/>
            <person name="Basile A."/>
            <person name="Luo G."/>
            <person name="Schluter A."/>
            <person name="Konstantinidis K.T."/>
            <person name="Angelidaki I."/>
        </authorList>
    </citation>
    <scope>NUCLEOTIDE SEQUENCE</scope>
    <source>
        <strain evidence="5">AS01afH2WH_6</strain>
    </source>
</reference>
<dbReference type="GO" id="GO:0003700">
    <property type="term" value="F:DNA-binding transcription factor activity"/>
    <property type="evidence" value="ECO:0007669"/>
    <property type="project" value="TreeGrafter"/>
</dbReference>
<reference evidence="5" key="2">
    <citation type="submission" date="2020-01" db="EMBL/GenBank/DDBJ databases">
        <authorList>
            <person name="Campanaro S."/>
        </authorList>
    </citation>
    <scope>NUCLEOTIDE SEQUENCE</scope>
    <source>
        <strain evidence="5">AS01afH2WH_6</strain>
    </source>
</reference>
<gene>
    <name evidence="5" type="ORF">GXW98_09400</name>
</gene>